<evidence type="ECO:0000313" key="1">
    <source>
        <dbReference type="EMBL" id="GFY27163.1"/>
    </source>
</evidence>
<organism evidence="1 2">
    <name type="scientific">Trichonephila clavipes</name>
    <name type="common">Golden silk orbweaver</name>
    <name type="synonym">Nephila clavipes</name>
    <dbReference type="NCBI Taxonomy" id="2585209"/>
    <lineage>
        <taxon>Eukaryota</taxon>
        <taxon>Metazoa</taxon>
        <taxon>Ecdysozoa</taxon>
        <taxon>Arthropoda</taxon>
        <taxon>Chelicerata</taxon>
        <taxon>Arachnida</taxon>
        <taxon>Araneae</taxon>
        <taxon>Araneomorphae</taxon>
        <taxon>Entelegynae</taxon>
        <taxon>Araneoidea</taxon>
        <taxon>Nephilidae</taxon>
        <taxon>Trichonephila</taxon>
    </lineage>
</organism>
<proteinExistence type="predicted"/>
<dbReference type="EMBL" id="BMAU01021379">
    <property type="protein sequence ID" value="GFY27163.1"/>
    <property type="molecule type" value="Genomic_DNA"/>
</dbReference>
<accession>A0A8X6W2W6</accession>
<keyword evidence="2" id="KW-1185">Reference proteome</keyword>
<name>A0A8X6W2W6_TRICX</name>
<dbReference type="Proteomes" id="UP000887159">
    <property type="component" value="Unassembled WGS sequence"/>
</dbReference>
<reference evidence="1" key="1">
    <citation type="submission" date="2020-08" db="EMBL/GenBank/DDBJ databases">
        <title>Multicomponent nature underlies the extraordinary mechanical properties of spider dragline silk.</title>
        <authorList>
            <person name="Kono N."/>
            <person name="Nakamura H."/>
            <person name="Mori M."/>
            <person name="Yoshida Y."/>
            <person name="Ohtoshi R."/>
            <person name="Malay A.D."/>
            <person name="Moran D.A.P."/>
            <person name="Tomita M."/>
            <person name="Numata K."/>
            <person name="Arakawa K."/>
        </authorList>
    </citation>
    <scope>NUCLEOTIDE SEQUENCE</scope>
</reference>
<evidence type="ECO:0000313" key="2">
    <source>
        <dbReference type="Proteomes" id="UP000887159"/>
    </source>
</evidence>
<dbReference type="AlphaFoldDB" id="A0A8X6W2W6"/>
<gene>
    <name evidence="1" type="ORF">TNCV_2067841</name>
</gene>
<sequence length="71" mass="8260">MLYDYAAWKTSLVCLYGLDAFCKIEFLVWFRIVTHVPLSGEDAGRQNYLRRSASHLYGAALKRDTSYRGMY</sequence>
<protein>
    <submittedName>
        <fullName evidence="1">Uncharacterized protein</fullName>
    </submittedName>
</protein>
<comment type="caution">
    <text evidence="1">The sequence shown here is derived from an EMBL/GenBank/DDBJ whole genome shotgun (WGS) entry which is preliminary data.</text>
</comment>